<evidence type="ECO:0000313" key="2">
    <source>
        <dbReference type="EMBL" id="MDY0885033.1"/>
    </source>
</evidence>
<dbReference type="PROSITE" id="PS51462">
    <property type="entry name" value="NUDIX"/>
    <property type="match status" value="1"/>
</dbReference>
<reference evidence="2 3" key="1">
    <citation type="journal article" date="2016" name="Antonie Van Leeuwenhoek">
        <title>Dongia soli sp. nov., isolated from soil from Dokdo, Korea.</title>
        <authorList>
            <person name="Kim D.U."/>
            <person name="Lee H."/>
            <person name="Kim H."/>
            <person name="Kim S.G."/>
            <person name="Ka J.O."/>
        </authorList>
    </citation>
    <scope>NUCLEOTIDE SEQUENCE [LARGE SCALE GENOMIC DNA]</scope>
    <source>
        <strain evidence="2 3">D78</strain>
    </source>
</reference>
<dbReference type="EMBL" id="JAXCLW010000007">
    <property type="protein sequence ID" value="MDY0885033.1"/>
    <property type="molecule type" value="Genomic_DNA"/>
</dbReference>
<accession>A0ABU5EHX4</accession>
<evidence type="ECO:0000259" key="1">
    <source>
        <dbReference type="PROSITE" id="PS51462"/>
    </source>
</evidence>
<protein>
    <submittedName>
        <fullName evidence="2">NUDIX domain-containing protein</fullName>
    </submittedName>
</protein>
<dbReference type="RefSeq" id="WP_320510105.1">
    <property type="nucleotide sequence ID" value="NZ_JAXCLW010000007.1"/>
</dbReference>
<name>A0ABU5EHX4_9PROT</name>
<dbReference type="Pfam" id="PF00293">
    <property type="entry name" value="NUDIX"/>
    <property type="match status" value="1"/>
</dbReference>
<sequence length="200" mass="22799">MMAADLEILEKQRILDSFLKVDRYRLRHSAFNGGWVGPMNREVVARPICVAVLPYDPVADKILLIEQFRLQAHLAGLPAWQREVIAGINDKNEAIDEIARREALEEAACAVTELWPVYRYLVSPGLTTETLCVFLGRFDSESWKGGVHGLDYEHEDIRASLHDAATVPEILETGHTGNGPLILTLQWFLLNREKVRRKWR</sequence>
<dbReference type="InterPro" id="IPR015797">
    <property type="entry name" value="NUDIX_hydrolase-like_dom_sf"/>
</dbReference>
<dbReference type="InterPro" id="IPR000086">
    <property type="entry name" value="NUDIX_hydrolase_dom"/>
</dbReference>
<dbReference type="SUPFAM" id="SSF55811">
    <property type="entry name" value="Nudix"/>
    <property type="match status" value="1"/>
</dbReference>
<feature type="domain" description="Nudix hydrolase" evidence="1">
    <location>
        <begin position="45"/>
        <end position="189"/>
    </location>
</feature>
<organism evidence="2 3">
    <name type="scientific">Dongia soli</name>
    <dbReference type="NCBI Taxonomy" id="600628"/>
    <lineage>
        <taxon>Bacteria</taxon>
        <taxon>Pseudomonadati</taxon>
        <taxon>Pseudomonadota</taxon>
        <taxon>Alphaproteobacteria</taxon>
        <taxon>Rhodospirillales</taxon>
        <taxon>Dongiaceae</taxon>
        <taxon>Dongia</taxon>
    </lineage>
</organism>
<dbReference type="Gene3D" id="3.90.79.10">
    <property type="entry name" value="Nucleoside Triphosphate Pyrophosphohydrolase"/>
    <property type="match status" value="1"/>
</dbReference>
<proteinExistence type="predicted"/>
<comment type="caution">
    <text evidence="2">The sequence shown here is derived from an EMBL/GenBank/DDBJ whole genome shotgun (WGS) entry which is preliminary data.</text>
</comment>
<dbReference type="Proteomes" id="UP001279642">
    <property type="component" value="Unassembled WGS sequence"/>
</dbReference>
<keyword evidence="3" id="KW-1185">Reference proteome</keyword>
<evidence type="ECO:0000313" key="3">
    <source>
        <dbReference type="Proteomes" id="UP001279642"/>
    </source>
</evidence>
<gene>
    <name evidence="2" type="ORF">SMD27_19475</name>
</gene>
<dbReference type="InterPro" id="IPR004385">
    <property type="entry name" value="NDP_pyrophosphatase"/>
</dbReference>
<dbReference type="NCBIfam" id="TIGR00052">
    <property type="entry name" value="nudix-type nucleoside diphosphatase, YffH/AdpP family"/>
    <property type="match status" value="1"/>
</dbReference>